<feature type="region of interest" description="Disordered" evidence="1">
    <location>
        <begin position="110"/>
        <end position="169"/>
    </location>
</feature>
<dbReference type="PANTHER" id="PTHR32063">
    <property type="match status" value="1"/>
</dbReference>
<gene>
    <name evidence="2" type="ORF">OBE_06637</name>
</gene>
<evidence type="ECO:0000256" key="1">
    <source>
        <dbReference type="SAM" id="MobiDB-lite"/>
    </source>
</evidence>
<evidence type="ECO:0000313" key="2">
    <source>
        <dbReference type="EMBL" id="EKC65044.1"/>
    </source>
</evidence>
<dbReference type="Gene3D" id="3.30.2090.10">
    <property type="entry name" value="Multidrug efflux transporter AcrB TolC docking domain, DN and DC subdomains"/>
    <property type="match status" value="1"/>
</dbReference>
<dbReference type="GO" id="GO:0005886">
    <property type="term" value="C:plasma membrane"/>
    <property type="evidence" value="ECO:0007669"/>
    <property type="project" value="TreeGrafter"/>
</dbReference>
<dbReference type="PANTHER" id="PTHR32063:SF0">
    <property type="entry name" value="SWARMING MOTILITY PROTEIN SWRC"/>
    <property type="match status" value="1"/>
</dbReference>
<protein>
    <submittedName>
        <fullName evidence="2">Cation/multidrug efflux pump</fullName>
    </submittedName>
</protein>
<organism evidence="2">
    <name type="scientific">human gut metagenome</name>
    <dbReference type="NCBI Taxonomy" id="408170"/>
    <lineage>
        <taxon>unclassified sequences</taxon>
        <taxon>metagenomes</taxon>
        <taxon>organismal metagenomes</taxon>
    </lineage>
</organism>
<comment type="caution">
    <text evidence="2">The sequence shown here is derived from an EMBL/GenBank/DDBJ whole genome shotgun (WGS) entry which is preliminary data.</text>
</comment>
<feature type="non-terminal residue" evidence="2">
    <location>
        <position position="169"/>
    </location>
</feature>
<proteinExistence type="predicted"/>
<feature type="compositionally biased region" description="Basic and acidic residues" evidence="1">
    <location>
        <begin position="119"/>
        <end position="140"/>
    </location>
</feature>
<sequence>GSDLGTLQELAGKVAGVVEAQEGTVDVDDGLDNTTQSYTIHVDKEKAAEYGMTTAQVFQLVYAKLASQTAVTAISAGVQDYEVYVRSEEQANVTLDDIKNLTFSYEDKMAQLSSTGSNGEKETDEKLSEDTKDTGDAKDIEDTEDTGDTGDTVKEIPLTEIATFEAGSS</sequence>
<accession>K1TC93</accession>
<reference evidence="2" key="1">
    <citation type="journal article" date="2013" name="Environ. Microbiol.">
        <title>Microbiota from the distal guts of lean and obese adolescents exhibit partial functional redundancy besides clear differences in community structure.</title>
        <authorList>
            <person name="Ferrer M."/>
            <person name="Ruiz A."/>
            <person name="Lanza F."/>
            <person name="Haange S.B."/>
            <person name="Oberbach A."/>
            <person name="Till H."/>
            <person name="Bargiela R."/>
            <person name="Campoy C."/>
            <person name="Segura M.T."/>
            <person name="Richter M."/>
            <person name="von Bergen M."/>
            <person name="Seifert J."/>
            <person name="Suarez A."/>
        </authorList>
    </citation>
    <scope>NUCLEOTIDE SEQUENCE</scope>
</reference>
<dbReference type="InterPro" id="IPR027463">
    <property type="entry name" value="AcrB_DN_DC_subdom"/>
</dbReference>
<dbReference type="InterPro" id="IPR001036">
    <property type="entry name" value="Acrflvin-R"/>
</dbReference>
<feature type="non-terminal residue" evidence="2">
    <location>
        <position position="1"/>
    </location>
</feature>
<dbReference type="Pfam" id="PF00873">
    <property type="entry name" value="ACR_tran"/>
    <property type="match status" value="1"/>
</dbReference>
<name>K1TC93_9ZZZZ</name>
<dbReference type="AlphaFoldDB" id="K1TC93"/>
<dbReference type="GO" id="GO:0042910">
    <property type="term" value="F:xenobiotic transmembrane transporter activity"/>
    <property type="evidence" value="ECO:0007669"/>
    <property type="project" value="TreeGrafter"/>
</dbReference>
<dbReference type="SUPFAM" id="SSF82714">
    <property type="entry name" value="Multidrug efflux transporter AcrB TolC docking domain, DN and DC subdomains"/>
    <property type="match status" value="1"/>
</dbReference>
<dbReference type="EMBL" id="AJWZ01004576">
    <property type="protein sequence ID" value="EKC65044.1"/>
    <property type="molecule type" value="Genomic_DNA"/>
</dbReference>